<dbReference type="EMBL" id="BMAO01004607">
    <property type="protein sequence ID" value="GFQ95754.1"/>
    <property type="molecule type" value="Genomic_DNA"/>
</dbReference>
<organism evidence="2 3">
    <name type="scientific">Trichonephila clavata</name>
    <name type="common">Joro spider</name>
    <name type="synonym">Nephila clavata</name>
    <dbReference type="NCBI Taxonomy" id="2740835"/>
    <lineage>
        <taxon>Eukaryota</taxon>
        <taxon>Metazoa</taxon>
        <taxon>Ecdysozoa</taxon>
        <taxon>Arthropoda</taxon>
        <taxon>Chelicerata</taxon>
        <taxon>Arachnida</taxon>
        <taxon>Araneae</taxon>
        <taxon>Araneomorphae</taxon>
        <taxon>Entelegynae</taxon>
        <taxon>Araneoidea</taxon>
        <taxon>Nephilidae</taxon>
        <taxon>Trichonephila</taxon>
    </lineage>
</organism>
<accession>A0A8X6HZW0</accession>
<sequence length="106" mass="12364">MHERTQDAMTYVRNYGRPDLFITFTCNPAWPEIENELHLGQKPHNRHDLLARVFHGKLKILMNLITKGKIFWSCTMLYVHHRMAEARTTPCTYSGMASRNLTCAQS</sequence>
<dbReference type="Pfam" id="PF14214">
    <property type="entry name" value="Helitron_like_N"/>
    <property type="match status" value="1"/>
</dbReference>
<dbReference type="Proteomes" id="UP000887116">
    <property type="component" value="Unassembled WGS sequence"/>
</dbReference>
<reference evidence="2" key="1">
    <citation type="submission" date="2020-07" db="EMBL/GenBank/DDBJ databases">
        <title>Multicomponent nature underlies the extraordinary mechanical properties of spider dragline silk.</title>
        <authorList>
            <person name="Kono N."/>
            <person name="Nakamura H."/>
            <person name="Mori M."/>
            <person name="Yoshida Y."/>
            <person name="Ohtoshi R."/>
            <person name="Malay A.D."/>
            <person name="Moran D.A.P."/>
            <person name="Tomita M."/>
            <person name="Numata K."/>
            <person name="Arakawa K."/>
        </authorList>
    </citation>
    <scope>NUCLEOTIDE SEQUENCE</scope>
</reference>
<proteinExistence type="predicted"/>
<dbReference type="AlphaFoldDB" id="A0A8X6HZW0"/>
<keyword evidence="3" id="KW-1185">Reference proteome</keyword>
<comment type="caution">
    <text evidence="2">The sequence shown here is derived from an EMBL/GenBank/DDBJ whole genome shotgun (WGS) entry which is preliminary data.</text>
</comment>
<gene>
    <name evidence="2" type="primary">AVEN_227601_1</name>
    <name evidence="2" type="ORF">TNCT_84631</name>
</gene>
<evidence type="ECO:0000259" key="1">
    <source>
        <dbReference type="Pfam" id="PF14214"/>
    </source>
</evidence>
<name>A0A8X6HZW0_TRICU</name>
<dbReference type="OrthoDB" id="6424789at2759"/>
<feature type="domain" description="Helitron helicase-like" evidence="1">
    <location>
        <begin position="1"/>
        <end position="75"/>
    </location>
</feature>
<evidence type="ECO:0000313" key="2">
    <source>
        <dbReference type="EMBL" id="GFQ95754.1"/>
    </source>
</evidence>
<evidence type="ECO:0000313" key="3">
    <source>
        <dbReference type="Proteomes" id="UP000887116"/>
    </source>
</evidence>
<protein>
    <submittedName>
        <fullName evidence="2">Helitron_like_N domain-containing protein</fullName>
    </submittedName>
</protein>
<dbReference type="InterPro" id="IPR025476">
    <property type="entry name" value="Helitron_helicase-like"/>
</dbReference>